<protein>
    <submittedName>
        <fullName evidence="1">Uncharacterized protein</fullName>
    </submittedName>
</protein>
<accession>A0A383D821</accession>
<gene>
    <name evidence="1" type="ORF">METZ01_LOCUS493540</name>
</gene>
<proteinExistence type="predicted"/>
<dbReference type="AlphaFoldDB" id="A0A383D821"/>
<evidence type="ECO:0000313" key="1">
    <source>
        <dbReference type="EMBL" id="SVE40686.1"/>
    </source>
</evidence>
<dbReference type="EMBL" id="UINC01215137">
    <property type="protein sequence ID" value="SVE40686.1"/>
    <property type="molecule type" value="Genomic_DNA"/>
</dbReference>
<name>A0A383D821_9ZZZZ</name>
<organism evidence="1">
    <name type="scientific">marine metagenome</name>
    <dbReference type="NCBI Taxonomy" id="408172"/>
    <lineage>
        <taxon>unclassified sequences</taxon>
        <taxon>metagenomes</taxon>
        <taxon>ecological metagenomes</taxon>
    </lineage>
</organism>
<sequence>MSKKKWLQEKVFVDEYGRPYNLSDVPMTYMTRSESFKKQSFDKKKINELYNKDQNTIIIDGC</sequence>
<reference evidence="1" key="1">
    <citation type="submission" date="2018-05" db="EMBL/GenBank/DDBJ databases">
        <authorList>
            <person name="Lanie J.A."/>
            <person name="Ng W.-L."/>
            <person name="Kazmierczak K.M."/>
            <person name="Andrzejewski T.M."/>
            <person name="Davidsen T.M."/>
            <person name="Wayne K.J."/>
            <person name="Tettelin H."/>
            <person name="Glass J.I."/>
            <person name="Rusch D."/>
            <person name="Podicherti R."/>
            <person name="Tsui H.-C.T."/>
            <person name="Winkler M.E."/>
        </authorList>
    </citation>
    <scope>NUCLEOTIDE SEQUENCE</scope>
</reference>